<dbReference type="GO" id="GO:0042254">
    <property type="term" value="P:ribosome biogenesis"/>
    <property type="evidence" value="ECO:0007669"/>
    <property type="project" value="InterPro"/>
</dbReference>
<reference evidence="10" key="1">
    <citation type="submission" date="2011-02" db="EMBL/GenBank/DDBJ databases">
        <title>The Genome Sequence of Capsaspora owczarzaki ATCC 30864.</title>
        <authorList>
            <person name="Russ C."/>
            <person name="Cuomo C."/>
            <person name="Burger G."/>
            <person name="Gray M.W."/>
            <person name="Holland P.W.H."/>
            <person name="King N."/>
            <person name="Lang F.B.F."/>
            <person name="Roger A.J."/>
            <person name="Ruiz-Trillo I."/>
            <person name="Young S.K."/>
            <person name="Zeng Q."/>
            <person name="Gargeya S."/>
            <person name="Alvarado L."/>
            <person name="Berlin A."/>
            <person name="Chapman S.B."/>
            <person name="Chen Z."/>
            <person name="Freedman E."/>
            <person name="Gellesch M."/>
            <person name="Goldberg J."/>
            <person name="Griggs A."/>
            <person name="Gujja S."/>
            <person name="Heilman E."/>
            <person name="Heiman D."/>
            <person name="Howarth C."/>
            <person name="Mehta T."/>
            <person name="Neiman D."/>
            <person name="Pearson M."/>
            <person name="Roberts A."/>
            <person name="Saif S."/>
            <person name="Shea T."/>
            <person name="Shenoy N."/>
            <person name="Sisk P."/>
            <person name="Stolte C."/>
            <person name="Sykes S."/>
            <person name="White J."/>
            <person name="Yandava C."/>
            <person name="Haas B."/>
            <person name="Nusbaum C."/>
            <person name="Birren B."/>
        </authorList>
    </citation>
    <scope>NUCLEOTIDE SEQUENCE</scope>
    <source>
        <strain evidence="10">ATCC 30864</strain>
    </source>
</reference>
<dbReference type="FunCoup" id="A0A0D2WX27">
    <property type="interactions" value="375"/>
</dbReference>
<evidence type="ECO:0000256" key="7">
    <source>
        <dbReference type="SAM" id="MobiDB-lite"/>
    </source>
</evidence>
<dbReference type="InterPro" id="IPR050257">
    <property type="entry name" value="eL8/uL1-like"/>
</dbReference>
<dbReference type="PRINTS" id="PR00883">
    <property type="entry name" value="NUCLEARHMG"/>
</dbReference>
<dbReference type="GO" id="GO:0031120">
    <property type="term" value="P:snRNA pseudouridine synthesis"/>
    <property type="evidence" value="ECO:0007669"/>
    <property type="project" value="UniProtKB-UniRule"/>
</dbReference>
<protein>
    <recommendedName>
        <fullName evidence="6">H/ACA ribonucleoprotein complex subunit 2</fullName>
    </recommendedName>
    <alternativeName>
        <fullName evidence="6">Nucleolar protein family A member 2</fullName>
    </alternativeName>
</protein>
<comment type="function">
    <text evidence="6">Required for ribosome biogenesis. Part of a complex which catalyzes pseudouridylation of rRNA. This involves the isomerization of uridine such that the ribose is subsequently attached to C5, instead of the normal N1. Pseudouridine ('psi') residues may serve to stabilize the conformation of rRNAs.</text>
</comment>
<organism evidence="9 10">
    <name type="scientific">Capsaspora owczarzaki (strain ATCC 30864)</name>
    <dbReference type="NCBI Taxonomy" id="595528"/>
    <lineage>
        <taxon>Eukaryota</taxon>
        <taxon>Filasterea</taxon>
        <taxon>Capsaspora</taxon>
    </lineage>
</organism>
<name>A0A0D2WX27_CAPO3</name>
<evidence type="ECO:0000256" key="3">
    <source>
        <dbReference type="ARBA" id="ARBA00022884"/>
    </source>
</evidence>
<accession>A0A0D2WX27</accession>
<dbReference type="AlphaFoldDB" id="A0A0D2WX27"/>
<evidence type="ECO:0000256" key="6">
    <source>
        <dbReference type="RuleBase" id="RU366039"/>
    </source>
</evidence>
<evidence type="ECO:0000313" key="10">
    <source>
        <dbReference type="Proteomes" id="UP000008743"/>
    </source>
</evidence>
<dbReference type="InterPro" id="IPR018492">
    <property type="entry name" value="Ribosomal_eL8/Nhp2"/>
</dbReference>
<dbReference type="RefSeq" id="XP_004343588.1">
    <property type="nucleotide sequence ID" value="XM_004343538.2"/>
</dbReference>
<dbReference type="eggNOG" id="KOG3167">
    <property type="taxonomic scope" value="Eukaryota"/>
</dbReference>
<evidence type="ECO:0000256" key="1">
    <source>
        <dbReference type="ARBA" id="ARBA00004604"/>
    </source>
</evidence>
<evidence type="ECO:0000259" key="8">
    <source>
        <dbReference type="Pfam" id="PF01248"/>
    </source>
</evidence>
<dbReference type="GO" id="GO:0000398">
    <property type="term" value="P:mRNA splicing, via spliceosome"/>
    <property type="evidence" value="ECO:0007669"/>
    <property type="project" value="UniProtKB-UniRule"/>
</dbReference>
<evidence type="ECO:0000256" key="5">
    <source>
        <dbReference type="ARBA" id="ARBA00023274"/>
    </source>
</evidence>
<dbReference type="InterPro" id="IPR002415">
    <property type="entry name" value="H/ACA_rnp_Nhp2-like"/>
</dbReference>
<dbReference type="OMA" id="DVICHIP"/>
<dbReference type="InterPro" id="IPR029064">
    <property type="entry name" value="Ribosomal_eL30-like_sf"/>
</dbReference>
<feature type="region of interest" description="Disordered" evidence="7">
    <location>
        <begin position="1"/>
        <end position="35"/>
    </location>
</feature>
<comment type="subcellular location">
    <subcellularLocation>
        <location evidence="1 6">Nucleus</location>
        <location evidence="1 6">Nucleolus</location>
    </subcellularLocation>
</comment>
<dbReference type="GO" id="GO:0031429">
    <property type="term" value="C:box H/ACA snoRNP complex"/>
    <property type="evidence" value="ECO:0007669"/>
    <property type="project" value="UniProtKB-UniRule"/>
</dbReference>
<comment type="similarity">
    <text evidence="2 6">Belongs to the eukaryotic ribosomal protein eL8 family.</text>
</comment>
<dbReference type="Proteomes" id="UP000008743">
    <property type="component" value="Unassembled WGS sequence"/>
</dbReference>
<dbReference type="Gene3D" id="3.30.1330.30">
    <property type="match status" value="1"/>
</dbReference>
<feature type="compositionally biased region" description="Basic and acidic residues" evidence="7">
    <location>
        <begin position="1"/>
        <end position="30"/>
    </location>
</feature>
<evidence type="ECO:0000313" key="9">
    <source>
        <dbReference type="EMBL" id="KJE97278.1"/>
    </source>
</evidence>
<keyword evidence="10" id="KW-1185">Reference proteome</keyword>
<dbReference type="OrthoDB" id="5364946at2759"/>
<gene>
    <name evidence="9" type="ORF">CAOG_007714</name>
</gene>
<evidence type="ECO:0000256" key="2">
    <source>
        <dbReference type="ARBA" id="ARBA00007337"/>
    </source>
</evidence>
<dbReference type="PhylomeDB" id="A0A0D2WX27"/>
<feature type="domain" description="Ribosomal protein eL8/eL30/eS12/Gadd45" evidence="8">
    <location>
        <begin position="65"/>
        <end position="157"/>
    </location>
</feature>
<dbReference type="InParanoid" id="A0A0D2WX27"/>
<dbReference type="InterPro" id="IPR004038">
    <property type="entry name" value="Ribosomal_eL8/eL30/eS12/Gad45"/>
</dbReference>
<sequence length="172" mass="18771">MAKTKEESSKAKAVKDTKKEKESKKSTKEQDDSDNEGALELDYDLLVSRVSVIAKPLANKKLTKKVLKTVKKAAKAKQIRRGVKEVVKALKKKETGVVIIAGDISPIDVVAHIPVLCEEMSVPYVYVPSKEQLGAAGSTKRPTSVVLVKQNKDIKEAFDETVAEVKALPAPF</sequence>
<dbReference type="InterPro" id="IPR004037">
    <property type="entry name" value="Ribosomal_eL8-like_CS"/>
</dbReference>
<dbReference type="PANTHER" id="PTHR23105">
    <property type="entry name" value="RIBOSOMAL PROTEIN L7AE FAMILY MEMBER"/>
    <property type="match status" value="1"/>
</dbReference>
<keyword evidence="5 6" id="KW-0687">Ribonucleoprotein</keyword>
<dbReference type="Pfam" id="PF01248">
    <property type="entry name" value="Ribosomal_L7Ae"/>
    <property type="match status" value="1"/>
</dbReference>
<comment type="function">
    <text evidence="6">Common component of the spliceosome and rRNA processing machinery.</text>
</comment>
<dbReference type="GO" id="GO:0003723">
    <property type="term" value="F:RNA binding"/>
    <property type="evidence" value="ECO:0007669"/>
    <property type="project" value="UniProtKB-UniRule"/>
</dbReference>
<dbReference type="SUPFAM" id="SSF55315">
    <property type="entry name" value="L30e-like"/>
    <property type="match status" value="1"/>
</dbReference>
<dbReference type="PROSITE" id="PS01082">
    <property type="entry name" value="RIBOSOMAL_L7AE"/>
    <property type="match status" value="1"/>
</dbReference>
<dbReference type="STRING" id="595528.A0A0D2WX27"/>
<keyword evidence="4 6" id="KW-0539">Nucleus</keyword>
<evidence type="ECO:0000256" key="4">
    <source>
        <dbReference type="ARBA" id="ARBA00023242"/>
    </source>
</evidence>
<dbReference type="EMBL" id="KE346373">
    <property type="protein sequence ID" value="KJE97278.1"/>
    <property type="molecule type" value="Genomic_DNA"/>
</dbReference>
<proteinExistence type="inferred from homology"/>
<dbReference type="PRINTS" id="PR00881">
    <property type="entry name" value="L7ARS6FAMILY"/>
</dbReference>
<keyword evidence="3 6" id="KW-0694">RNA-binding</keyword>